<dbReference type="KEGG" id="vas:GT360_17100"/>
<proteinExistence type="predicted"/>
<name>A0A7Z2YFK0_9VIBR</name>
<keyword evidence="2" id="KW-1185">Reference proteome</keyword>
<protein>
    <submittedName>
        <fullName evidence="1">DUF3319 domain-containing protein</fullName>
    </submittedName>
</protein>
<dbReference type="AlphaFoldDB" id="A0A7Z2YFK0"/>
<dbReference type="RefSeq" id="WP_164650169.1">
    <property type="nucleotide sequence ID" value="NZ_CP047476.1"/>
</dbReference>
<gene>
    <name evidence="1" type="ORF">GT360_17100</name>
</gene>
<reference evidence="1 2" key="1">
    <citation type="submission" date="2020-01" db="EMBL/GenBank/DDBJ databases">
        <title>Whole genome and functional gene identification of agarase of Vibrio HN897.</title>
        <authorList>
            <person name="Liu Y."/>
            <person name="Zhao Z."/>
        </authorList>
    </citation>
    <scope>NUCLEOTIDE SEQUENCE [LARGE SCALE GENOMIC DNA]</scope>
    <source>
        <strain evidence="1 2">HN897</strain>
    </source>
</reference>
<dbReference type="Proteomes" id="UP000464262">
    <property type="component" value="Chromosome 2"/>
</dbReference>
<sequence length="126" mass="14397">MAFSNYRGFNLKLLSRENDQWQVQIKNRVLQGKLAGIKKSVDWFCDTASIIEPSEFSSFEPKRQVVKGTAEKFNGFVIQNDTGDVNGWYCMFNGRLLKGAKSAIQKHIEQTLLAMKKHQAAQQLKK</sequence>
<dbReference type="Pfam" id="PF11782">
    <property type="entry name" value="DUF3319"/>
    <property type="match status" value="1"/>
</dbReference>
<dbReference type="InterPro" id="IPR021753">
    <property type="entry name" value="DUF3319"/>
</dbReference>
<organism evidence="1 2">
    <name type="scientific">Vibrio astriarenae</name>
    <dbReference type="NCBI Taxonomy" id="1481923"/>
    <lineage>
        <taxon>Bacteria</taxon>
        <taxon>Pseudomonadati</taxon>
        <taxon>Pseudomonadota</taxon>
        <taxon>Gammaproteobacteria</taxon>
        <taxon>Vibrionales</taxon>
        <taxon>Vibrionaceae</taxon>
        <taxon>Vibrio</taxon>
    </lineage>
</organism>
<accession>A0A7Z2YFK0</accession>
<evidence type="ECO:0000313" key="2">
    <source>
        <dbReference type="Proteomes" id="UP000464262"/>
    </source>
</evidence>
<dbReference type="EMBL" id="CP047476">
    <property type="protein sequence ID" value="QIA65269.1"/>
    <property type="molecule type" value="Genomic_DNA"/>
</dbReference>
<evidence type="ECO:0000313" key="1">
    <source>
        <dbReference type="EMBL" id="QIA65269.1"/>
    </source>
</evidence>